<dbReference type="InterPro" id="IPR000905">
    <property type="entry name" value="Gcp-like_dom"/>
</dbReference>
<evidence type="ECO:0000259" key="1">
    <source>
        <dbReference type="Pfam" id="PF00814"/>
    </source>
</evidence>
<evidence type="ECO:0000313" key="4">
    <source>
        <dbReference type="Proteomes" id="UP000215413"/>
    </source>
</evidence>
<evidence type="ECO:0000313" key="5">
    <source>
        <dbReference type="Proteomes" id="UP000215546"/>
    </source>
</evidence>
<dbReference type="Gene3D" id="3.30.420.40">
    <property type="match status" value="2"/>
</dbReference>
<dbReference type="InterPro" id="IPR043129">
    <property type="entry name" value="ATPase_NBD"/>
</dbReference>
<organism evidence="2 4">
    <name type="scientific">Finegoldia magna</name>
    <name type="common">Peptostreptococcus magnus</name>
    <dbReference type="NCBI Taxonomy" id="1260"/>
    <lineage>
        <taxon>Bacteria</taxon>
        <taxon>Bacillati</taxon>
        <taxon>Bacillota</taxon>
        <taxon>Tissierellia</taxon>
        <taxon>Tissierellales</taxon>
        <taxon>Peptoniphilaceae</taxon>
        <taxon>Finegoldia</taxon>
    </lineage>
</organism>
<dbReference type="EMBL" id="NDYC01000031">
    <property type="protein sequence ID" value="OXZ26856.1"/>
    <property type="molecule type" value="Genomic_DNA"/>
</dbReference>
<evidence type="ECO:0000313" key="2">
    <source>
        <dbReference type="EMBL" id="OXZ26856.1"/>
    </source>
</evidence>
<proteinExistence type="predicted"/>
<dbReference type="AlphaFoldDB" id="A0A233V379"/>
<dbReference type="EMBL" id="NDYE01000016">
    <property type="protein sequence ID" value="OXZ31564.1"/>
    <property type="molecule type" value="Genomic_DNA"/>
</dbReference>
<feature type="domain" description="Gcp-like" evidence="1">
    <location>
        <begin position="31"/>
        <end position="164"/>
    </location>
</feature>
<dbReference type="PANTHER" id="PTHR11735">
    <property type="entry name" value="TRNA N6-ADENOSINE THREONYLCARBAMOYLTRANSFERASE"/>
    <property type="match status" value="1"/>
</dbReference>
<dbReference type="InterPro" id="IPR022496">
    <property type="entry name" value="T6A_TsaB"/>
</dbReference>
<comment type="caution">
    <text evidence="2">The sequence shown here is derived from an EMBL/GenBank/DDBJ whole genome shotgun (WGS) entry which is preliminary data.</text>
</comment>
<name>A0A233V379_FINMA</name>
<protein>
    <submittedName>
        <fullName evidence="2">tRNA (Adenosine(37)-N6)-threonylcarbamoyltransferase complex dimerization subunit type 1 TsaB</fullName>
    </submittedName>
</protein>
<dbReference type="CDD" id="cd24032">
    <property type="entry name" value="ASKHA_NBD_TsaB"/>
    <property type="match status" value="1"/>
</dbReference>
<reference evidence="2" key="1">
    <citation type="journal article" date="2017" name="J. Clin. Microbiol.">
        <title>Finegoldia magna Isolated from Orthopedic Joint Implant-Associated Infections.</title>
        <authorList>
            <person name="Soderquist B."/>
            <person name="Bjorklund S."/>
            <person name="Hellmark B."/>
            <person name="Jensen A."/>
            <person name="Bruggemann H."/>
        </authorList>
    </citation>
    <scope>NUCLEOTIDE SEQUENCE</scope>
    <source>
        <strain evidence="3">12T273</strain>
        <strain evidence="2">CCUG 54800</strain>
    </source>
</reference>
<dbReference type="GO" id="GO:0016740">
    <property type="term" value="F:transferase activity"/>
    <property type="evidence" value="ECO:0007669"/>
    <property type="project" value="UniProtKB-KW"/>
</dbReference>
<dbReference type="GO" id="GO:0005829">
    <property type="term" value="C:cytosol"/>
    <property type="evidence" value="ECO:0007669"/>
    <property type="project" value="TreeGrafter"/>
</dbReference>
<dbReference type="Proteomes" id="UP000215546">
    <property type="component" value="Unassembled WGS sequence"/>
</dbReference>
<sequence>MKILAIDTSTMISSCSLMEDGLIVGDYNINQKKTHSETLVLMIEQMLEKLDTEIEDVDVFAVCKGPGSFTGLRIGMTTAKTFAQVFDKKIVGISTLEALANMISTDKIIIPILDARGGRVYYSMFTNDSKLERLMDDDLIYFEDLVEQLDDDKEYIFVGDGVYSFLDEIKSKKNFHLANSSLNNCITRSICDLANKTETFDSYYTLSPDYVRKSQAQRDYERRHSNDN</sequence>
<dbReference type="GO" id="GO:0002949">
    <property type="term" value="P:tRNA threonylcarbamoyladenosine modification"/>
    <property type="evidence" value="ECO:0007669"/>
    <property type="project" value="InterPro"/>
</dbReference>
<dbReference type="Proteomes" id="UP000215413">
    <property type="component" value="Unassembled WGS sequence"/>
</dbReference>
<evidence type="ECO:0000313" key="3">
    <source>
        <dbReference type="EMBL" id="OXZ31564.1"/>
    </source>
</evidence>
<keyword evidence="2" id="KW-0808">Transferase</keyword>
<dbReference type="Pfam" id="PF00814">
    <property type="entry name" value="TsaD"/>
    <property type="match status" value="1"/>
</dbReference>
<accession>A0A233V379</accession>
<reference evidence="4 5" key="2">
    <citation type="submission" date="2017-04" db="EMBL/GenBank/DDBJ databases">
        <title>Finegoldia magna isolated from orthopedic joint implant-associated infections.</title>
        <authorList>
            <person name="Bjorklund S."/>
            <person name="Bruggemann H."/>
            <person name="Jensen A."/>
            <person name="Hellmark B."/>
            <person name="Soderquist B."/>
        </authorList>
    </citation>
    <scope>NUCLEOTIDE SEQUENCE [LARGE SCALE GENOMIC DNA]</scope>
    <source>
        <strain evidence="5">12T273</strain>
        <strain evidence="4">CCUG 54800</strain>
    </source>
</reference>
<dbReference type="NCBIfam" id="TIGR03725">
    <property type="entry name" value="T6A_YeaZ"/>
    <property type="match status" value="1"/>
</dbReference>
<dbReference type="SUPFAM" id="SSF53067">
    <property type="entry name" value="Actin-like ATPase domain"/>
    <property type="match status" value="2"/>
</dbReference>
<gene>
    <name evidence="2" type="ORF">B9N49_06760</name>
    <name evidence="3" type="ORF">B9N55_07990</name>
</gene>
<dbReference type="PANTHER" id="PTHR11735:SF11">
    <property type="entry name" value="TRNA THREONYLCARBAMOYLADENOSINE BIOSYNTHESIS PROTEIN TSAB"/>
    <property type="match status" value="1"/>
</dbReference>
<dbReference type="RefSeq" id="WP_094206057.1">
    <property type="nucleotide sequence ID" value="NZ_AP031486.1"/>
</dbReference>